<evidence type="ECO:0000259" key="2">
    <source>
        <dbReference type="Pfam" id="PF01408"/>
    </source>
</evidence>
<evidence type="ECO:0000256" key="1">
    <source>
        <dbReference type="SAM" id="MobiDB-lite"/>
    </source>
</evidence>
<dbReference type="Proteomes" id="UP000182334">
    <property type="component" value="Chromosome IV"/>
</dbReference>
<gene>
    <name evidence="4" type="ORF">SAMEA4029010_CIC11G00000005427</name>
</gene>
<reference evidence="4 5" key="1">
    <citation type="submission" date="2016-10" db="EMBL/GenBank/DDBJ databases">
        <authorList>
            <person name="de Groot N.N."/>
        </authorList>
    </citation>
    <scope>NUCLEOTIDE SEQUENCE [LARGE SCALE GENOMIC DNA]</scope>
    <source>
        <strain evidence="4 5">CBS 141442</strain>
    </source>
</reference>
<evidence type="ECO:0000259" key="3">
    <source>
        <dbReference type="Pfam" id="PF02894"/>
    </source>
</evidence>
<organism evidence="4 5">
    <name type="scientific">Sungouiella intermedia</name>
    <dbReference type="NCBI Taxonomy" id="45354"/>
    <lineage>
        <taxon>Eukaryota</taxon>
        <taxon>Fungi</taxon>
        <taxon>Dikarya</taxon>
        <taxon>Ascomycota</taxon>
        <taxon>Saccharomycotina</taxon>
        <taxon>Pichiomycetes</taxon>
        <taxon>Metschnikowiaceae</taxon>
        <taxon>Sungouiella</taxon>
    </lineage>
</organism>
<feature type="domain" description="Gfo/Idh/MocA-like oxidoreductase C-terminal" evidence="3">
    <location>
        <begin position="145"/>
        <end position="402"/>
    </location>
</feature>
<dbReference type="SUPFAM" id="SSF51735">
    <property type="entry name" value="NAD(P)-binding Rossmann-fold domains"/>
    <property type="match status" value="1"/>
</dbReference>
<dbReference type="PANTHER" id="PTHR43377:SF1">
    <property type="entry name" value="BILIVERDIN REDUCTASE A"/>
    <property type="match status" value="1"/>
</dbReference>
<proteinExistence type="predicted"/>
<dbReference type="AlphaFoldDB" id="A0A1L0BTJ3"/>
<accession>A0A1L0BTJ3</accession>
<dbReference type="Gene3D" id="3.30.360.10">
    <property type="entry name" value="Dihydrodipicolinate Reductase, domain 2"/>
    <property type="match status" value="1"/>
</dbReference>
<dbReference type="GO" id="GO:0000166">
    <property type="term" value="F:nucleotide binding"/>
    <property type="evidence" value="ECO:0007669"/>
    <property type="project" value="InterPro"/>
</dbReference>
<dbReference type="EMBL" id="LT635759">
    <property type="protein sequence ID" value="SGZ53562.1"/>
    <property type="molecule type" value="Genomic_DNA"/>
</dbReference>
<dbReference type="OrthoDB" id="64915at2759"/>
<dbReference type="InterPro" id="IPR036291">
    <property type="entry name" value="NAD(P)-bd_dom_sf"/>
</dbReference>
<evidence type="ECO:0000313" key="4">
    <source>
        <dbReference type="EMBL" id="SGZ53562.1"/>
    </source>
</evidence>
<keyword evidence="5" id="KW-1185">Reference proteome</keyword>
<name>A0A1L0BTJ3_9ASCO</name>
<dbReference type="SUPFAM" id="SSF55347">
    <property type="entry name" value="Glyceraldehyde-3-phosphate dehydrogenase-like, C-terminal domain"/>
    <property type="match status" value="1"/>
</dbReference>
<dbReference type="InterPro" id="IPR000683">
    <property type="entry name" value="Gfo/Idh/MocA-like_OxRdtase_N"/>
</dbReference>
<protein>
    <submittedName>
        <fullName evidence="4">CIC11C00000005427</fullName>
    </submittedName>
</protein>
<dbReference type="PANTHER" id="PTHR43377">
    <property type="entry name" value="BILIVERDIN REDUCTASE A"/>
    <property type="match status" value="1"/>
</dbReference>
<feature type="region of interest" description="Disordered" evidence="1">
    <location>
        <begin position="322"/>
        <end position="341"/>
    </location>
</feature>
<dbReference type="Pfam" id="PF02894">
    <property type="entry name" value="GFO_IDH_MocA_C"/>
    <property type="match status" value="1"/>
</dbReference>
<dbReference type="Gene3D" id="3.40.50.720">
    <property type="entry name" value="NAD(P)-binding Rossmann-like Domain"/>
    <property type="match status" value="1"/>
</dbReference>
<dbReference type="InterPro" id="IPR051450">
    <property type="entry name" value="Gfo/Idh/MocA_Oxidoreductases"/>
</dbReference>
<dbReference type="STRING" id="45354.A0A1L0BTJ3"/>
<evidence type="ECO:0000313" key="5">
    <source>
        <dbReference type="Proteomes" id="UP000182334"/>
    </source>
</evidence>
<dbReference type="Pfam" id="PF01408">
    <property type="entry name" value="GFO_IDH_MocA"/>
    <property type="match status" value="1"/>
</dbReference>
<sequence>MAQDVLRFVVIGAGLIGPRHAKSVAKRKDCTLFAIVDRSANGPGVAASCNCLHFKNVDEMLDFCHKFQVDLPDAAIIATPNHTHAEIGMQLAAHGIHLLVEKPMASSAEDCVSLLEFCNQRNVKLLIGHHRRFNPYIITTKANMERIGRPIAIQGVWALQKHQAYFDEKQWRRSVLSGGGALLTNLIHDLDLLLYLISPIERVYAELMPRQRHAEGPDNEVDEGAVLTIKFANGCCGTFLCSDNVTSPFSFEAGTGENPLVPHHESTAGFYRVFGSKGTISVPDMTLYHQQSLPDGQGSWWRPIEVDHIKMTHGASSYEAPNDSMLTPSSSFDPKIPSSNSSLSNGNINGQPEPFDLQLDHFVNLIFGREKEVKCSGLDAVRALLCIEAVVKSIKTGMPQTVELVSNVKPNSELSARFS</sequence>
<feature type="domain" description="Gfo/Idh/MocA-like oxidoreductase N-terminal" evidence="2">
    <location>
        <begin position="6"/>
        <end position="129"/>
    </location>
</feature>
<dbReference type="InterPro" id="IPR004104">
    <property type="entry name" value="Gfo/Idh/MocA-like_OxRdtase_C"/>
</dbReference>